<accession>A0ABS9CVF0</accession>
<reference evidence="4 5" key="1">
    <citation type="submission" date="2022-01" db="EMBL/GenBank/DDBJ databases">
        <title>Octadecabacter sp. nov., isolated from a marine alga.</title>
        <authorList>
            <person name="Jin M.S."/>
            <person name="Kim H.M."/>
            <person name="Han D.M."/>
            <person name="Jung J.J."/>
            <person name="Jeon C.O."/>
        </authorList>
    </citation>
    <scope>NUCLEOTIDE SEQUENCE [LARGE SCALE GENOMIC DNA]</scope>
    <source>
        <strain evidence="4 5">G9-8</strain>
    </source>
</reference>
<evidence type="ECO:0000256" key="1">
    <source>
        <dbReference type="ARBA" id="ARBA00023015"/>
    </source>
</evidence>
<dbReference type="Gene3D" id="3.40.50.880">
    <property type="match status" value="1"/>
</dbReference>
<dbReference type="PROSITE" id="PS01124">
    <property type="entry name" value="HTH_ARAC_FAMILY_2"/>
    <property type="match status" value="1"/>
</dbReference>
<dbReference type="InterPro" id="IPR018060">
    <property type="entry name" value="HTH_AraC"/>
</dbReference>
<keyword evidence="1" id="KW-0805">Transcription regulation</keyword>
<evidence type="ECO:0000256" key="2">
    <source>
        <dbReference type="ARBA" id="ARBA00023163"/>
    </source>
</evidence>
<dbReference type="InterPro" id="IPR002818">
    <property type="entry name" value="DJ-1/PfpI"/>
</dbReference>
<dbReference type="Gene3D" id="1.10.10.60">
    <property type="entry name" value="Homeodomain-like"/>
    <property type="match status" value="1"/>
</dbReference>
<sequence>MDKRPRPRTLDVFIFEGVNILDVAGPVQAFDTARFDAQKMYHHRYVSLDGRPVRASCGLTLMADGQLSDQSPADDLLIPGGGVDQFLGHDALLQIVAAKASASGDGRIISICSGALILAAAGVLDACVATTHWRREAKVQTYPNVLWDLDRISTESERIYTSAGVTTGIDLALAIIRQDCGNAAALEVAREMVVQLRRTGGQSQYAMHLAGQFTPDDHLTRLIENIVAQPERDWTLDALATGAGMNSRTLSRRFNKYLDLPPAQFVEKIRVDHARGLLSDNIPLQTVAVKSGFGDLQRMRRAFQRRFGINLGEYLSVFGPDTHTKED</sequence>
<proteinExistence type="predicted"/>
<evidence type="ECO:0000259" key="3">
    <source>
        <dbReference type="PROSITE" id="PS01124"/>
    </source>
</evidence>
<evidence type="ECO:0000313" key="5">
    <source>
        <dbReference type="Proteomes" id="UP001200557"/>
    </source>
</evidence>
<feature type="domain" description="HTH araC/xylS-type" evidence="3">
    <location>
        <begin position="217"/>
        <end position="317"/>
    </location>
</feature>
<comment type="caution">
    <text evidence="4">The sequence shown here is derived from an EMBL/GenBank/DDBJ whole genome shotgun (WGS) entry which is preliminary data.</text>
</comment>
<dbReference type="Pfam" id="PF01965">
    <property type="entry name" value="DJ-1_PfpI"/>
    <property type="match status" value="1"/>
</dbReference>
<dbReference type="InterPro" id="IPR009057">
    <property type="entry name" value="Homeodomain-like_sf"/>
</dbReference>
<name>A0ABS9CVF0_9RHOB</name>
<dbReference type="SUPFAM" id="SSF52317">
    <property type="entry name" value="Class I glutamine amidotransferase-like"/>
    <property type="match status" value="1"/>
</dbReference>
<keyword evidence="2" id="KW-0804">Transcription</keyword>
<keyword evidence="5" id="KW-1185">Reference proteome</keyword>
<protein>
    <submittedName>
        <fullName evidence="4">DJ-1/PfpI family protein</fullName>
    </submittedName>
</protein>
<dbReference type="InterPro" id="IPR052158">
    <property type="entry name" value="INH-QAR"/>
</dbReference>
<dbReference type="Pfam" id="PF12833">
    <property type="entry name" value="HTH_18"/>
    <property type="match status" value="1"/>
</dbReference>
<organism evidence="4 5">
    <name type="scientific">Octadecabacter dasysiphoniae</name>
    <dbReference type="NCBI Taxonomy" id="2909341"/>
    <lineage>
        <taxon>Bacteria</taxon>
        <taxon>Pseudomonadati</taxon>
        <taxon>Pseudomonadota</taxon>
        <taxon>Alphaproteobacteria</taxon>
        <taxon>Rhodobacterales</taxon>
        <taxon>Roseobacteraceae</taxon>
        <taxon>Octadecabacter</taxon>
    </lineage>
</organism>
<dbReference type="CDD" id="cd03137">
    <property type="entry name" value="GATase1_AraC_1"/>
    <property type="match status" value="1"/>
</dbReference>
<dbReference type="Proteomes" id="UP001200557">
    <property type="component" value="Unassembled WGS sequence"/>
</dbReference>
<dbReference type="EMBL" id="JAKGAQ010000001">
    <property type="protein sequence ID" value="MCF2870742.1"/>
    <property type="molecule type" value="Genomic_DNA"/>
</dbReference>
<dbReference type="PANTHER" id="PTHR43130:SF3">
    <property type="entry name" value="HTH-TYPE TRANSCRIPTIONAL REGULATOR RV1931C"/>
    <property type="match status" value="1"/>
</dbReference>
<dbReference type="SMART" id="SM00342">
    <property type="entry name" value="HTH_ARAC"/>
    <property type="match status" value="1"/>
</dbReference>
<dbReference type="PANTHER" id="PTHR43130">
    <property type="entry name" value="ARAC-FAMILY TRANSCRIPTIONAL REGULATOR"/>
    <property type="match status" value="1"/>
</dbReference>
<dbReference type="SUPFAM" id="SSF46689">
    <property type="entry name" value="Homeodomain-like"/>
    <property type="match status" value="2"/>
</dbReference>
<dbReference type="RefSeq" id="WP_235224836.1">
    <property type="nucleotide sequence ID" value="NZ_JAKGAQ010000001.1"/>
</dbReference>
<evidence type="ECO:0000313" key="4">
    <source>
        <dbReference type="EMBL" id="MCF2870742.1"/>
    </source>
</evidence>
<dbReference type="InterPro" id="IPR029062">
    <property type="entry name" value="Class_I_gatase-like"/>
</dbReference>
<gene>
    <name evidence="4" type="ORF">L0664_06655</name>
</gene>